<dbReference type="InterPro" id="IPR052155">
    <property type="entry name" value="Biofilm_reg_signaling"/>
</dbReference>
<accession>A0ABT3TJF0</accession>
<dbReference type="InterPro" id="IPR003660">
    <property type="entry name" value="HAMP_dom"/>
</dbReference>
<feature type="domain" description="GGDEF" evidence="5">
    <location>
        <begin position="345"/>
        <end position="490"/>
    </location>
</feature>
<organism evidence="6 7">
    <name type="scientific">Candidatus Litorirhabdus singularis</name>
    <dbReference type="NCBI Taxonomy" id="2518993"/>
    <lineage>
        <taxon>Bacteria</taxon>
        <taxon>Pseudomonadati</taxon>
        <taxon>Pseudomonadota</taxon>
        <taxon>Gammaproteobacteria</taxon>
        <taxon>Cellvibrionales</taxon>
        <taxon>Halieaceae</taxon>
        <taxon>Candidatus Litorirhabdus</taxon>
    </lineage>
</organism>
<keyword evidence="1" id="KW-0175">Coiled coil</keyword>
<keyword evidence="2" id="KW-0812">Transmembrane</keyword>
<evidence type="ECO:0000259" key="3">
    <source>
        <dbReference type="PROSITE" id="PS50883"/>
    </source>
</evidence>
<evidence type="ECO:0000256" key="2">
    <source>
        <dbReference type="SAM" id="Phobius"/>
    </source>
</evidence>
<evidence type="ECO:0000259" key="4">
    <source>
        <dbReference type="PROSITE" id="PS50885"/>
    </source>
</evidence>
<dbReference type="InterPro" id="IPR043128">
    <property type="entry name" value="Rev_trsase/Diguanyl_cyclase"/>
</dbReference>
<dbReference type="CDD" id="cd06225">
    <property type="entry name" value="HAMP"/>
    <property type="match status" value="1"/>
</dbReference>
<dbReference type="Gene3D" id="6.10.340.10">
    <property type="match status" value="1"/>
</dbReference>
<dbReference type="Pfam" id="PF00563">
    <property type="entry name" value="EAL"/>
    <property type="match status" value="1"/>
</dbReference>
<reference evidence="6" key="1">
    <citation type="submission" date="2019-02" db="EMBL/GenBank/DDBJ databases">
        <authorList>
            <person name="Li S.-H."/>
        </authorList>
    </citation>
    <scope>NUCLEOTIDE SEQUENCE</scope>
    <source>
        <strain evidence="6">IMCC14734</strain>
    </source>
</reference>
<evidence type="ECO:0000313" key="7">
    <source>
        <dbReference type="Proteomes" id="UP001143362"/>
    </source>
</evidence>
<keyword evidence="2" id="KW-0472">Membrane</keyword>
<dbReference type="SMART" id="SM00267">
    <property type="entry name" value="GGDEF"/>
    <property type="match status" value="1"/>
</dbReference>
<name>A0ABT3TJF0_9GAMM</name>
<dbReference type="NCBIfam" id="TIGR00254">
    <property type="entry name" value="GGDEF"/>
    <property type="match status" value="1"/>
</dbReference>
<feature type="domain" description="HAMP" evidence="4">
    <location>
        <begin position="218"/>
        <end position="270"/>
    </location>
</feature>
<dbReference type="SMART" id="SM00304">
    <property type="entry name" value="HAMP"/>
    <property type="match status" value="1"/>
</dbReference>
<evidence type="ECO:0000313" key="6">
    <source>
        <dbReference type="EMBL" id="MCX2981539.1"/>
    </source>
</evidence>
<dbReference type="RefSeq" id="WP_279245537.1">
    <property type="nucleotide sequence ID" value="NZ_SHNN01000002.1"/>
</dbReference>
<dbReference type="Proteomes" id="UP001143362">
    <property type="component" value="Unassembled WGS sequence"/>
</dbReference>
<sequence length="763" mass="85061">MAGFFTIGRTIAMLLVVVFLAASAALTFFLVYEQYSRQSAQLISDSVWISKSGSQLPLAIHYKDERVLEDLLGEYFGPDAVVYAAAIDTLDNPIAERTRGLGENYQSALFSEVRENADPLDVAQLSSGTSIMGPSYLEVSIPVFSYINPLEKDVARDEFGNRVAYSRNEGAQHVAGYVYLGIDLTKVEQSVTDYGIRIGAASLSFCLVAILLILMFTRRITAPLSNLAQLAQDISAGKLDKTFKARGRGEVGQIASMINNVIKELNSYKARLDVDHQLLSMKVEERTAQLSKRNKELSKAVQEVTETKDRMRRMAYYDSLTDLPNRQLFTEQLALLMRIAKREGHNLALLFIDLDNFKRINDSLGHSAGDALLREVAQRLSSSVRESDLISKYLDAHSKIDVSRLGGDEFTVVLHKIENQDVASTVAARLLEALRQPMLIEGHEIVVTPSIGIALAPRDASTVEDLLKRADTAMYHSKNEGRNNYRFYSSAMKGSGVGRLKLETDLRKSLERDELLLHYQPQVDIRTGAIVGAEALIRWQHPEHGLVPPFRFIPLAEETGLIVPIGDWVLEEACRQQMSFQQQKLALPKLAINVSSLQFHGKFADKVAKVLIESGLSPKRLELELTEGVIMGDAKASIESLHNLKKLGVRLSVDDFGTGYSSLSYLSRFPLDELKIDRSFVIDYNKSQNDRSLIEAIIAMGKSLNLMMVAEGVDEDDQFRFLYGQGVQVIQGFLFSKPLPVDEFVELMRNNPFPAQIKAILDQ</sequence>
<dbReference type="PROSITE" id="PS50887">
    <property type="entry name" value="GGDEF"/>
    <property type="match status" value="1"/>
</dbReference>
<dbReference type="CDD" id="cd01949">
    <property type="entry name" value="GGDEF"/>
    <property type="match status" value="1"/>
</dbReference>
<dbReference type="InterPro" id="IPR000160">
    <property type="entry name" value="GGDEF_dom"/>
</dbReference>
<dbReference type="InterPro" id="IPR035919">
    <property type="entry name" value="EAL_sf"/>
</dbReference>
<dbReference type="PANTHER" id="PTHR44757:SF2">
    <property type="entry name" value="BIOFILM ARCHITECTURE MAINTENANCE PROTEIN MBAA"/>
    <property type="match status" value="1"/>
</dbReference>
<dbReference type="Gene3D" id="3.20.20.450">
    <property type="entry name" value="EAL domain"/>
    <property type="match status" value="1"/>
</dbReference>
<dbReference type="PROSITE" id="PS50885">
    <property type="entry name" value="HAMP"/>
    <property type="match status" value="1"/>
</dbReference>
<dbReference type="Gene3D" id="3.30.70.270">
    <property type="match status" value="1"/>
</dbReference>
<dbReference type="SUPFAM" id="SSF55073">
    <property type="entry name" value="Nucleotide cyclase"/>
    <property type="match status" value="1"/>
</dbReference>
<dbReference type="SMART" id="SM00052">
    <property type="entry name" value="EAL"/>
    <property type="match status" value="1"/>
</dbReference>
<dbReference type="PROSITE" id="PS50883">
    <property type="entry name" value="EAL"/>
    <property type="match status" value="1"/>
</dbReference>
<gene>
    <name evidence="6" type="ORF">EYC98_11770</name>
</gene>
<dbReference type="Pfam" id="PF00672">
    <property type="entry name" value="HAMP"/>
    <property type="match status" value="1"/>
</dbReference>
<keyword evidence="2" id="KW-1133">Transmembrane helix</keyword>
<evidence type="ECO:0000256" key="1">
    <source>
        <dbReference type="SAM" id="Coils"/>
    </source>
</evidence>
<keyword evidence="7" id="KW-1185">Reference proteome</keyword>
<feature type="transmembrane region" description="Helical" evidence="2">
    <location>
        <begin position="194"/>
        <end position="216"/>
    </location>
</feature>
<dbReference type="SUPFAM" id="SSF141868">
    <property type="entry name" value="EAL domain-like"/>
    <property type="match status" value="1"/>
</dbReference>
<comment type="caution">
    <text evidence="6">The sequence shown here is derived from an EMBL/GenBank/DDBJ whole genome shotgun (WGS) entry which is preliminary data.</text>
</comment>
<feature type="transmembrane region" description="Helical" evidence="2">
    <location>
        <begin position="12"/>
        <end position="32"/>
    </location>
</feature>
<protein>
    <submittedName>
        <fullName evidence="6">EAL domain-containing protein</fullName>
    </submittedName>
</protein>
<feature type="coiled-coil region" evidence="1">
    <location>
        <begin position="287"/>
        <end position="314"/>
    </location>
</feature>
<dbReference type="EMBL" id="SHNN01000002">
    <property type="protein sequence ID" value="MCX2981539.1"/>
    <property type="molecule type" value="Genomic_DNA"/>
</dbReference>
<dbReference type="PANTHER" id="PTHR44757">
    <property type="entry name" value="DIGUANYLATE CYCLASE DGCP"/>
    <property type="match status" value="1"/>
</dbReference>
<dbReference type="Pfam" id="PF00990">
    <property type="entry name" value="GGDEF"/>
    <property type="match status" value="1"/>
</dbReference>
<dbReference type="SUPFAM" id="SSF158472">
    <property type="entry name" value="HAMP domain-like"/>
    <property type="match status" value="1"/>
</dbReference>
<dbReference type="InterPro" id="IPR029787">
    <property type="entry name" value="Nucleotide_cyclase"/>
</dbReference>
<evidence type="ECO:0000259" key="5">
    <source>
        <dbReference type="PROSITE" id="PS50887"/>
    </source>
</evidence>
<proteinExistence type="predicted"/>
<dbReference type="InterPro" id="IPR001633">
    <property type="entry name" value="EAL_dom"/>
</dbReference>
<feature type="domain" description="EAL" evidence="3">
    <location>
        <begin position="499"/>
        <end position="752"/>
    </location>
</feature>
<dbReference type="CDD" id="cd01948">
    <property type="entry name" value="EAL"/>
    <property type="match status" value="1"/>
</dbReference>